<feature type="compositionally biased region" description="Basic residues" evidence="1">
    <location>
        <begin position="186"/>
        <end position="204"/>
    </location>
</feature>
<sequence>MTGSMAYSSFPPSASIDRYDAYDVGDITLQSTTSNIDDEVYRYSAEFDRQQYFESMLKSPSGFAGLGVSIPGIPRSGLYAQDGLWDEDDGISDSTTLRPVSGSTVGTGQTARHSSKASPSTMNASASTKSRDRSGTASSAVQPITLESRESKSWSWNRKSATPATPIISEVPSSPAISQTPESKRGRVHSLKSQRSKSRLRGKGRKGELSVDVGNDPDESVSNKS</sequence>
<evidence type="ECO:0000313" key="3">
    <source>
        <dbReference type="Proteomes" id="UP000193218"/>
    </source>
</evidence>
<dbReference type="RefSeq" id="XP_021867804.1">
    <property type="nucleotide sequence ID" value="XM_022012351.1"/>
</dbReference>
<dbReference type="AlphaFoldDB" id="A0A1Y1U7J6"/>
<dbReference type="Proteomes" id="UP000193218">
    <property type="component" value="Unassembled WGS sequence"/>
</dbReference>
<evidence type="ECO:0000256" key="1">
    <source>
        <dbReference type="SAM" id="MobiDB-lite"/>
    </source>
</evidence>
<evidence type="ECO:0000313" key="2">
    <source>
        <dbReference type="EMBL" id="ORX33477.1"/>
    </source>
</evidence>
<proteinExistence type="predicted"/>
<dbReference type="EMBL" id="NBSH01000020">
    <property type="protein sequence ID" value="ORX33477.1"/>
    <property type="molecule type" value="Genomic_DNA"/>
</dbReference>
<feature type="region of interest" description="Disordered" evidence="1">
    <location>
        <begin position="81"/>
        <end position="225"/>
    </location>
</feature>
<organism evidence="2 3">
    <name type="scientific">Kockovaella imperatae</name>
    <dbReference type="NCBI Taxonomy" id="4999"/>
    <lineage>
        <taxon>Eukaryota</taxon>
        <taxon>Fungi</taxon>
        <taxon>Dikarya</taxon>
        <taxon>Basidiomycota</taxon>
        <taxon>Agaricomycotina</taxon>
        <taxon>Tremellomycetes</taxon>
        <taxon>Tremellales</taxon>
        <taxon>Cuniculitremaceae</taxon>
        <taxon>Kockovaella</taxon>
    </lineage>
</organism>
<dbReference type="GeneID" id="33554159"/>
<name>A0A1Y1U7J6_9TREE</name>
<feature type="compositionally biased region" description="Polar residues" evidence="1">
    <location>
        <begin position="171"/>
        <end position="181"/>
    </location>
</feature>
<dbReference type="STRING" id="4999.A0A1Y1U7J6"/>
<dbReference type="InParanoid" id="A0A1Y1U7J6"/>
<gene>
    <name evidence="2" type="ORF">BD324DRAFT_274629</name>
</gene>
<protein>
    <submittedName>
        <fullName evidence="2">Uncharacterized protein</fullName>
    </submittedName>
</protein>
<feature type="compositionally biased region" description="Polar residues" evidence="1">
    <location>
        <begin position="92"/>
        <end position="128"/>
    </location>
</feature>
<accession>A0A1Y1U7J6</accession>
<comment type="caution">
    <text evidence="2">The sequence shown here is derived from an EMBL/GenBank/DDBJ whole genome shotgun (WGS) entry which is preliminary data.</text>
</comment>
<feature type="compositionally biased region" description="Polar residues" evidence="1">
    <location>
        <begin position="153"/>
        <end position="163"/>
    </location>
</feature>
<reference evidence="2 3" key="1">
    <citation type="submission" date="2017-03" db="EMBL/GenBank/DDBJ databases">
        <title>Widespread Adenine N6-methylation of Active Genes in Fungi.</title>
        <authorList>
            <consortium name="DOE Joint Genome Institute"/>
            <person name="Mondo S.J."/>
            <person name="Dannebaum R.O."/>
            <person name="Kuo R.C."/>
            <person name="Louie K.B."/>
            <person name="Bewick A.J."/>
            <person name="Labutti K."/>
            <person name="Haridas S."/>
            <person name="Kuo A."/>
            <person name="Salamov A."/>
            <person name="Ahrendt S.R."/>
            <person name="Lau R."/>
            <person name="Bowen B.P."/>
            <person name="Lipzen A."/>
            <person name="Sullivan W."/>
            <person name="Andreopoulos W.B."/>
            <person name="Clum A."/>
            <person name="Lindquist E."/>
            <person name="Daum C."/>
            <person name="Northen T.R."/>
            <person name="Ramamoorthy G."/>
            <person name="Schmitz R.J."/>
            <person name="Gryganskyi A."/>
            <person name="Culley D."/>
            <person name="Magnuson J."/>
            <person name="James T.Y."/>
            <person name="O'Malley M.A."/>
            <person name="Stajich J.E."/>
            <person name="Spatafora J.W."/>
            <person name="Visel A."/>
            <person name="Grigoriev I.V."/>
        </authorList>
    </citation>
    <scope>NUCLEOTIDE SEQUENCE [LARGE SCALE GENOMIC DNA]</scope>
    <source>
        <strain evidence="2 3">NRRL Y-17943</strain>
    </source>
</reference>
<keyword evidence="3" id="KW-1185">Reference proteome</keyword>
<dbReference type="OrthoDB" id="43122at2759"/>